<gene>
    <name evidence="2" type="ORF">UY23_C0005G0046</name>
</gene>
<dbReference type="EMBL" id="LCPF01000005">
    <property type="protein sequence ID" value="KKU90950.1"/>
    <property type="molecule type" value="Genomic_DNA"/>
</dbReference>
<proteinExistence type="predicted"/>
<comment type="caution">
    <text evidence="2">The sequence shown here is derived from an EMBL/GenBank/DDBJ whole genome shotgun (WGS) entry which is preliminary data.</text>
</comment>
<protein>
    <submittedName>
        <fullName evidence="2">Uncharacterized protein</fullName>
    </submittedName>
</protein>
<dbReference type="AlphaFoldDB" id="A0A0G1X9C0"/>
<organism evidence="2 3">
    <name type="scientific">Candidatus Jorgensenbacteria bacterium GW2011_GWA1_48_11</name>
    <dbReference type="NCBI Taxonomy" id="1618660"/>
    <lineage>
        <taxon>Bacteria</taxon>
        <taxon>Candidatus Joergenseniibacteriota</taxon>
    </lineage>
</organism>
<evidence type="ECO:0000256" key="1">
    <source>
        <dbReference type="SAM" id="Phobius"/>
    </source>
</evidence>
<feature type="transmembrane region" description="Helical" evidence="1">
    <location>
        <begin position="6"/>
        <end position="26"/>
    </location>
</feature>
<reference evidence="2 3" key="1">
    <citation type="journal article" date="2015" name="Nature">
        <title>rRNA introns, odd ribosomes, and small enigmatic genomes across a large radiation of phyla.</title>
        <authorList>
            <person name="Brown C.T."/>
            <person name="Hug L.A."/>
            <person name="Thomas B.C."/>
            <person name="Sharon I."/>
            <person name="Castelle C.J."/>
            <person name="Singh A."/>
            <person name="Wilkins M.J."/>
            <person name="Williams K.H."/>
            <person name="Banfield J.F."/>
        </authorList>
    </citation>
    <scope>NUCLEOTIDE SEQUENCE [LARGE SCALE GENOMIC DNA]</scope>
</reference>
<dbReference type="Proteomes" id="UP000034956">
    <property type="component" value="Unassembled WGS sequence"/>
</dbReference>
<evidence type="ECO:0000313" key="3">
    <source>
        <dbReference type="Proteomes" id="UP000034956"/>
    </source>
</evidence>
<keyword evidence="1" id="KW-1133">Transmembrane helix</keyword>
<keyword evidence="1" id="KW-0472">Membrane</keyword>
<keyword evidence="1" id="KW-0812">Transmembrane</keyword>
<accession>A0A0G1X9C0</accession>
<evidence type="ECO:0000313" key="2">
    <source>
        <dbReference type="EMBL" id="KKU90950.1"/>
    </source>
</evidence>
<sequence length="63" mass="7235">MVMAMYLSGWIIGLIILVIVCLIIRVEKLRLHVKKQRKVICDLEGVEDEYCKDEDLGDIEGKS</sequence>
<name>A0A0G1X9C0_9BACT</name>